<gene>
    <name evidence="1" type="ORF">N0F65_004418</name>
</gene>
<evidence type="ECO:0000313" key="1">
    <source>
        <dbReference type="EMBL" id="DBA04781.1"/>
    </source>
</evidence>
<accession>A0AAV2ZBH8</accession>
<keyword evidence="2" id="KW-1185">Reference proteome</keyword>
<name>A0AAV2ZBH8_9STRA</name>
<comment type="caution">
    <text evidence="1">The sequence shown here is derived from an EMBL/GenBank/DDBJ whole genome shotgun (WGS) entry which is preliminary data.</text>
</comment>
<proteinExistence type="predicted"/>
<dbReference type="EMBL" id="DAKRPA010000005">
    <property type="protein sequence ID" value="DBA04781.1"/>
    <property type="molecule type" value="Genomic_DNA"/>
</dbReference>
<dbReference type="AlphaFoldDB" id="A0AAV2ZBH8"/>
<sequence>RTQCAVSIPCASGIFKSKAKLSSSPKAHHNRRRRCNSSVLANDAKVIAKLDEYKRWLTVTHTTLIVSLKVQAGDSVVFASPHSAACGDTDGSSAPEHGFTTATERQHLQHTKTLPKVVKSWVRSSRSTTRRTSTIWTKCRSSGSAFQRAPLTTDISLSG</sequence>
<feature type="non-terminal residue" evidence="1">
    <location>
        <position position="1"/>
    </location>
</feature>
<evidence type="ECO:0000313" key="2">
    <source>
        <dbReference type="Proteomes" id="UP001146120"/>
    </source>
</evidence>
<reference evidence="1" key="1">
    <citation type="submission" date="2022-11" db="EMBL/GenBank/DDBJ databases">
        <authorList>
            <person name="Morgan W.R."/>
            <person name="Tartar A."/>
        </authorList>
    </citation>
    <scope>NUCLEOTIDE SEQUENCE</scope>
    <source>
        <strain evidence="1">ARSEF 373</strain>
    </source>
</reference>
<reference evidence="1" key="2">
    <citation type="journal article" date="2023" name="Microbiol Resour">
        <title>Decontamination and Annotation of the Draft Genome Sequence of the Oomycete Lagenidium giganteum ARSEF 373.</title>
        <authorList>
            <person name="Morgan W.R."/>
            <person name="Tartar A."/>
        </authorList>
    </citation>
    <scope>NUCLEOTIDE SEQUENCE</scope>
    <source>
        <strain evidence="1">ARSEF 373</strain>
    </source>
</reference>
<organism evidence="1 2">
    <name type="scientific">Lagenidium giganteum</name>
    <dbReference type="NCBI Taxonomy" id="4803"/>
    <lineage>
        <taxon>Eukaryota</taxon>
        <taxon>Sar</taxon>
        <taxon>Stramenopiles</taxon>
        <taxon>Oomycota</taxon>
        <taxon>Peronosporomycetes</taxon>
        <taxon>Pythiales</taxon>
        <taxon>Pythiaceae</taxon>
    </lineage>
</organism>
<protein>
    <submittedName>
        <fullName evidence="1">Uncharacterized protein</fullName>
    </submittedName>
</protein>
<dbReference type="Proteomes" id="UP001146120">
    <property type="component" value="Unassembled WGS sequence"/>
</dbReference>